<dbReference type="EMBL" id="JAVIKH010000010">
    <property type="protein sequence ID" value="MDX8336504.1"/>
    <property type="molecule type" value="Genomic_DNA"/>
</dbReference>
<name>A0ABU4WCS4_9FUSO</name>
<reference evidence="2" key="1">
    <citation type="submission" date="2023-07" db="EMBL/GenBank/DDBJ databases">
        <authorList>
            <person name="Colorado M.A."/>
            <person name="Villamil L.M."/>
            <person name="Melo J.F."/>
            <person name="Rodriguez J.A."/>
            <person name="Ruiz R.Y."/>
        </authorList>
    </citation>
    <scope>NUCLEOTIDE SEQUENCE [LARGE SCALE GENOMIC DNA]</scope>
    <source>
        <strain evidence="2">C33</strain>
    </source>
</reference>
<comment type="caution">
    <text evidence="1">The sequence shown here is derived from an EMBL/GenBank/DDBJ whole genome shotgun (WGS) entry which is preliminary data.</text>
</comment>
<protein>
    <recommendedName>
        <fullName evidence="3">Fam-c protein</fullName>
    </recommendedName>
</protein>
<organism evidence="1 2">
    <name type="scientific">Candidatus Cetobacterium colombiensis</name>
    <dbReference type="NCBI Taxonomy" id="3073100"/>
    <lineage>
        <taxon>Bacteria</taxon>
        <taxon>Fusobacteriati</taxon>
        <taxon>Fusobacteriota</taxon>
        <taxon>Fusobacteriia</taxon>
        <taxon>Fusobacteriales</taxon>
        <taxon>Fusobacteriaceae</taxon>
        <taxon>Cetobacterium</taxon>
    </lineage>
</organism>
<evidence type="ECO:0000313" key="2">
    <source>
        <dbReference type="Proteomes" id="UP001279681"/>
    </source>
</evidence>
<sequence length="122" mass="14493">MRKKITLFLLLSIISIFIGIREEAKTRAYLYTFINSEIKESNQKKDKHILSNASNENKKLIVQINRDRKNKNDDNITTYLINSSFSPIYSFNLSNYKICNFYSFQKIENGILNRYEKRVLQI</sequence>
<accession>A0ABU4WCS4</accession>
<dbReference type="Proteomes" id="UP001279681">
    <property type="component" value="Unassembled WGS sequence"/>
</dbReference>
<evidence type="ECO:0000313" key="1">
    <source>
        <dbReference type="EMBL" id="MDX8336504.1"/>
    </source>
</evidence>
<gene>
    <name evidence="1" type="ORF">RFV38_08355</name>
</gene>
<evidence type="ECO:0008006" key="3">
    <source>
        <dbReference type="Google" id="ProtNLM"/>
    </source>
</evidence>
<keyword evidence="2" id="KW-1185">Reference proteome</keyword>
<proteinExistence type="predicted"/>
<dbReference type="RefSeq" id="WP_320313905.1">
    <property type="nucleotide sequence ID" value="NZ_JAVIKH010000010.1"/>
</dbReference>